<evidence type="ECO:0000313" key="8">
    <source>
        <dbReference type="EMBL" id="JAG73782.1"/>
    </source>
</evidence>
<dbReference type="InterPro" id="IPR059141">
    <property type="entry name" value="Beta-prop_Nup120_160"/>
</dbReference>
<dbReference type="InterPro" id="IPR056536">
    <property type="entry name" value="TPR_NUP160_C"/>
</dbReference>
<feature type="domain" description="Nucleoporin Nup120/160 beta-propeller" evidence="4">
    <location>
        <begin position="60"/>
        <end position="537"/>
    </location>
</feature>
<reference evidence="8" key="1">
    <citation type="submission" date="2015-01" db="EMBL/GenBank/DDBJ databases">
        <title>Transcriptome Assembly of Fopius arisanus.</title>
        <authorList>
            <person name="Geib S."/>
        </authorList>
    </citation>
    <scope>NUCLEOTIDE SEQUENCE</scope>
</reference>
<dbReference type="Pfam" id="PF23354">
    <property type="entry name" value="TPR_NUP160_120_M"/>
    <property type="match status" value="1"/>
</dbReference>
<feature type="domain" description="NUP160 middle TPR" evidence="7">
    <location>
        <begin position="836"/>
        <end position="1100"/>
    </location>
</feature>
<name>A0A0C9R7L3_9HYME</name>
<gene>
    <name evidence="8" type="primary">Nup160_3</name>
    <name evidence="8" type="ORF">g.8481</name>
</gene>
<evidence type="ECO:0000259" key="5">
    <source>
        <dbReference type="Pfam" id="PF23345"/>
    </source>
</evidence>
<dbReference type="Pfam" id="PF23347">
    <property type="entry name" value="TPR_Nup160_C"/>
    <property type="match status" value="1"/>
</dbReference>
<comment type="subcellular location">
    <subcellularLocation>
        <location evidence="1">Nucleus</location>
    </subcellularLocation>
</comment>
<keyword evidence="2" id="KW-0813">Transport</keyword>
<proteinExistence type="predicted"/>
<dbReference type="Pfam" id="PF23345">
    <property type="entry name" value="NUP160_helical"/>
    <property type="match status" value="1"/>
</dbReference>
<dbReference type="GO" id="GO:0005643">
    <property type="term" value="C:nuclear pore"/>
    <property type="evidence" value="ECO:0007669"/>
    <property type="project" value="TreeGrafter"/>
</dbReference>
<dbReference type="GO" id="GO:0017056">
    <property type="term" value="F:structural constituent of nuclear pore"/>
    <property type="evidence" value="ECO:0007669"/>
    <property type="project" value="TreeGrafter"/>
</dbReference>
<sequence>MTEFSLGYREVVPDQTRPEKWKEIILDTGGSQSTLQDIKVPERAGGYSYKDSYKYTTRNRFIYWRICHDILELIEHSLDINLVNCKVRYKFTNTPILDGITIHETINSVIILIATVSSVHKLTFPHPDKIHKQDRLLGSHPDLSLQSILGEASTQNARDPHSFHIISSPGTINTPVSHAAASWLSLPHEEALFALAYSSGTILVLRLDSITGLIHTSELKQDSIVPRFLSGIATAFRGKNSEAQVAMCLTLHNFANDSYLFALCREGNVRMWSCNKSQCVAVADVATENRIASQGTHGHMLRKVLGSDNELYLGTYLKFTNGCEFSILKPVQDAGLFKFIRVCTLFAPDQHLVDFKFTMTRLWAVWRITEMDKVAVSHAQLPLSGAQVNSEWESAVLEPPPDRDYILTDPGVDPRQSYINHIFHPGQFSLTDIMRALSIYRRLNLLSEVPLSPAVLKERVCMAVEAEIQSEVMDYEMTDEDYLEIANRCWWKFYSCVIQYHINGSRPIGLLLLPSVYGIVLLKKSSFSLLRPMEPLEHLMLSNENCYASRFKTMPIFSQDEDTCQDLIALMSAVMLLEKQLSEEVKTGIEKDLYHLKSPDIVIEDLFARMSLEPDDPLSDFDFQMELHHKLENVKDPSAAMAMLLEALTYDLGQSDRMKLDNEPEVSRLMLNIGHLFSSQLGVSMIAESLSQIALLRFSICRDLLILQRIVLSRPEAFDSRMLHSIKSSLAPRTVVLTQAYYVVMWISESTATATSPQALWETSVQRLGVLKLMDIRGNTNKQLRSMSLLELFVQSGGAKQAHTLMANALSLSLTSVVPWHFGLLSQLTIVAQLIWPISGNFVFPEWLLSSCQFLLVQEYVRLLSTWCEWNSASRRFILAVSLLEMGEPLKACDHILRASSGILTDNFLASTLLDSPMSSESQALVCYYLKSIELFSQHNAADCIIELAEAAITVSDKNDPNLPTLHSIIFTQHLNLEHHTEAYHCLNSNPDAERRSDCLRQLVVTLFERKKLVDLVSFPYVDMYEDLERIVMGRARSVDLMENNYYNFLYSFHINKGNMRKAASVMYEQAMRLSQESHSVDIISKQAQCLLACINAINLVSEKYRWIVRPAVEQNYPDEVNPKKKRSVDGKEVLHYKVKKLVEVLEIKDIKKEYWLIDARLKLSKMSSEIHTVAQSEPSELIAVLANVGLYTTALHLCEEFKISKCSVLETLSSQSLRLSETENNDAWDWLIQNNVYDIVGCSGNAADVSWRLLERLTLDNEKEESSELHKAVGKKLLHLGAFLPQWLMRSYKMRNPAELLRIILSSGRLLEACDLAVDYVNAILGDGIEYFGLKQPIVATGVPVWLPFNTIELLLMELKEAMKEDNTYVESYGRLKKALDLYVETVVRVSEDMVRFKVSKLAIEHSEYWLYILV</sequence>
<evidence type="ECO:0000256" key="2">
    <source>
        <dbReference type="ARBA" id="ARBA00022448"/>
    </source>
</evidence>
<dbReference type="InterPro" id="IPR021717">
    <property type="entry name" value="Nucleoporin_Nup160"/>
</dbReference>
<evidence type="ECO:0000256" key="1">
    <source>
        <dbReference type="ARBA" id="ARBA00004123"/>
    </source>
</evidence>
<dbReference type="PANTHER" id="PTHR21286:SF0">
    <property type="entry name" value="NUCLEAR PORE COMPLEX PROTEIN NUP160"/>
    <property type="match status" value="1"/>
</dbReference>
<keyword evidence="3" id="KW-0539">Nucleus</keyword>
<protein>
    <submittedName>
        <fullName evidence="8">Nup160_3 protein</fullName>
    </submittedName>
</protein>
<evidence type="ECO:0000259" key="4">
    <source>
        <dbReference type="Pfam" id="PF11715"/>
    </source>
</evidence>
<organism evidence="8">
    <name type="scientific">Fopius arisanus</name>
    <dbReference type="NCBI Taxonomy" id="64838"/>
    <lineage>
        <taxon>Eukaryota</taxon>
        <taxon>Metazoa</taxon>
        <taxon>Ecdysozoa</taxon>
        <taxon>Arthropoda</taxon>
        <taxon>Hexapoda</taxon>
        <taxon>Insecta</taxon>
        <taxon>Pterygota</taxon>
        <taxon>Neoptera</taxon>
        <taxon>Endopterygota</taxon>
        <taxon>Hymenoptera</taxon>
        <taxon>Apocrita</taxon>
        <taxon>Ichneumonoidea</taxon>
        <taxon>Braconidae</taxon>
        <taxon>Opiinae</taxon>
        <taxon>Fopius</taxon>
    </lineage>
</organism>
<dbReference type="PANTHER" id="PTHR21286">
    <property type="entry name" value="NUCLEAR PORE COMPLEX PROTEIN NUP160"/>
    <property type="match status" value="1"/>
</dbReference>
<accession>A0A0C9R7L3</accession>
<dbReference type="Pfam" id="PF11715">
    <property type="entry name" value="Beta-prop_Nup120_160"/>
    <property type="match status" value="1"/>
</dbReference>
<dbReference type="EMBL" id="GBYB01004015">
    <property type="protein sequence ID" value="JAG73782.1"/>
    <property type="molecule type" value="Transcribed_RNA"/>
</dbReference>
<feature type="domain" description="NUP160 C-terminal TPR" evidence="6">
    <location>
        <begin position="1147"/>
        <end position="1399"/>
    </location>
</feature>
<feature type="domain" description="NUP160 helical" evidence="5">
    <location>
        <begin position="560"/>
        <end position="793"/>
    </location>
</feature>
<evidence type="ECO:0000259" key="6">
    <source>
        <dbReference type="Pfam" id="PF23347"/>
    </source>
</evidence>
<dbReference type="InterPro" id="IPR056547">
    <property type="entry name" value="NUP160_helical"/>
</dbReference>
<evidence type="ECO:0000259" key="7">
    <source>
        <dbReference type="Pfam" id="PF23354"/>
    </source>
</evidence>
<evidence type="ECO:0000256" key="3">
    <source>
        <dbReference type="ARBA" id="ARBA00023242"/>
    </source>
</evidence>
<dbReference type="InterPro" id="IPR056535">
    <property type="entry name" value="TPR_NUP160_M"/>
</dbReference>